<reference evidence="2 3" key="1">
    <citation type="journal article" date="2013" name="Genome Announc.">
        <title>Draft Genome Sequence of Arcticibacter svalbardensis Strain MN12-7T, a Member of the Family Sphingobacteriaceae Isolated from an Arctic Soil Sample.</title>
        <authorList>
            <person name="Shivaji S."/>
            <person name="Ara S."/>
            <person name="Prasad S."/>
            <person name="Manasa B.P."/>
            <person name="Begum Z."/>
            <person name="Singh A."/>
            <person name="Kumar Pinnaka A."/>
        </authorList>
    </citation>
    <scope>NUCLEOTIDE SEQUENCE [LARGE SCALE GENOMIC DNA]</scope>
    <source>
        <strain evidence="2 3">MN12-7</strain>
    </source>
</reference>
<protein>
    <submittedName>
        <fullName evidence="2">Uncharacterized protein</fullName>
    </submittedName>
</protein>
<dbReference type="STRING" id="1150600.ADIARSV_2688"/>
<dbReference type="AlphaFoldDB" id="R9GRA6"/>
<evidence type="ECO:0000313" key="2">
    <source>
        <dbReference type="EMBL" id="EOR94075.1"/>
    </source>
</evidence>
<comment type="caution">
    <text evidence="2">The sequence shown here is derived from an EMBL/GenBank/DDBJ whole genome shotgun (WGS) entry which is preliminary data.</text>
</comment>
<keyword evidence="1" id="KW-0472">Membrane</keyword>
<proteinExistence type="predicted"/>
<organism evidence="2 3">
    <name type="scientific">Arcticibacter svalbardensis MN12-7</name>
    <dbReference type="NCBI Taxonomy" id="1150600"/>
    <lineage>
        <taxon>Bacteria</taxon>
        <taxon>Pseudomonadati</taxon>
        <taxon>Bacteroidota</taxon>
        <taxon>Sphingobacteriia</taxon>
        <taxon>Sphingobacteriales</taxon>
        <taxon>Sphingobacteriaceae</taxon>
        <taxon>Arcticibacter</taxon>
    </lineage>
</organism>
<feature type="transmembrane region" description="Helical" evidence="1">
    <location>
        <begin position="32"/>
        <end position="47"/>
    </location>
</feature>
<evidence type="ECO:0000256" key="1">
    <source>
        <dbReference type="SAM" id="Phobius"/>
    </source>
</evidence>
<gene>
    <name evidence="2" type="ORF">ADIARSV_2688</name>
</gene>
<sequence>MKKWILLMCFLVWIFVFGFFDGQGFTNETRNYGSLLLFNIGIVIVFLY</sequence>
<evidence type="ECO:0000313" key="3">
    <source>
        <dbReference type="Proteomes" id="UP000014174"/>
    </source>
</evidence>
<keyword evidence="1" id="KW-1133">Transmembrane helix</keyword>
<dbReference type="Proteomes" id="UP000014174">
    <property type="component" value="Unassembled WGS sequence"/>
</dbReference>
<keyword evidence="1" id="KW-0812">Transmembrane</keyword>
<accession>R9GRA6</accession>
<keyword evidence="3" id="KW-1185">Reference proteome</keyword>
<name>R9GRA6_9SPHI</name>
<dbReference type="EMBL" id="AQPN01000098">
    <property type="protein sequence ID" value="EOR94075.1"/>
    <property type="molecule type" value="Genomic_DNA"/>
</dbReference>